<dbReference type="Proteomes" id="UP000316659">
    <property type="component" value="Unassembled WGS sequence"/>
</dbReference>
<gene>
    <name evidence="2" type="primary">fsa</name>
    <name evidence="2" type="ORF">CCE02nite_00420</name>
</gene>
<accession>A0A4Y4DTN3</accession>
<protein>
    <submittedName>
        <fullName evidence="2">Fructose-6-phosphate aldolase</fullName>
    </submittedName>
</protein>
<dbReference type="SUPFAM" id="SSF51569">
    <property type="entry name" value="Aldolase"/>
    <property type="match status" value="1"/>
</dbReference>
<dbReference type="InterPro" id="IPR018225">
    <property type="entry name" value="Transaldolase_AS"/>
</dbReference>
<evidence type="ECO:0000256" key="1">
    <source>
        <dbReference type="ARBA" id="ARBA00023270"/>
    </source>
</evidence>
<dbReference type="InterPro" id="IPR013785">
    <property type="entry name" value="Aldolase_TIM"/>
</dbReference>
<dbReference type="Pfam" id="PF00923">
    <property type="entry name" value="TAL_FSA"/>
    <property type="match status" value="1"/>
</dbReference>
<evidence type="ECO:0000313" key="2">
    <source>
        <dbReference type="EMBL" id="GED08043.1"/>
    </source>
</evidence>
<comment type="caution">
    <text evidence="2">The sequence shown here is derived from an EMBL/GenBank/DDBJ whole genome shotgun (WGS) entry which is preliminary data.</text>
</comment>
<dbReference type="PANTHER" id="PTHR10683">
    <property type="entry name" value="TRANSALDOLASE"/>
    <property type="match status" value="1"/>
</dbReference>
<dbReference type="InterPro" id="IPR001585">
    <property type="entry name" value="TAL/FSA"/>
</dbReference>
<keyword evidence="1" id="KW-0704">Schiff base</keyword>
<dbReference type="PROSITE" id="PS00958">
    <property type="entry name" value="TRANSALDOLASE_2"/>
    <property type="match status" value="1"/>
</dbReference>
<dbReference type="EMBL" id="BJNZ01000001">
    <property type="protein sequence ID" value="GED08043.1"/>
    <property type="molecule type" value="Genomic_DNA"/>
</dbReference>
<sequence>MLYIDSADRDQVERLLATGLFAGVTTNPTILYRSGLTVDDVPAVHRWARAAGAGTVFLQAVGPDEAALEAHSRELVALGPDVVVKLPATRDGLTVSRRLTREGVPVLVTAVYHASQALLADAAGAGWVAPYVGRMGDLGLDGVEQTADLHATLRRVRASGDGGCRVLAASLRDTTQVAALAARGIEDFTLSTQLCGQLLDETNSVAAAAQFEVDAHAAR</sequence>
<proteinExistence type="predicted"/>
<dbReference type="Gene3D" id="3.20.20.70">
    <property type="entry name" value="Aldolase class I"/>
    <property type="match status" value="1"/>
</dbReference>
<dbReference type="RefSeq" id="WP_141387046.1">
    <property type="nucleotide sequence ID" value="NZ_BJNZ01000001.1"/>
</dbReference>
<name>A0A4Y4DTN3_CELCE</name>
<dbReference type="GO" id="GO:0005975">
    <property type="term" value="P:carbohydrate metabolic process"/>
    <property type="evidence" value="ECO:0007669"/>
    <property type="project" value="InterPro"/>
</dbReference>
<evidence type="ECO:0000313" key="3">
    <source>
        <dbReference type="Proteomes" id="UP000316659"/>
    </source>
</evidence>
<reference evidence="2 3" key="1">
    <citation type="submission" date="2019-06" db="EMBL/GenBank/DDBJ databases">
        <title>Whole genome shotgun sequence of Cellulosimicrobium cellulans NBRC 15516.</title>
        <authorList>
            <person name="Hosoyama A."/>
            <person name="Uohara A."/>
            <person name="Ohji S."/>
            <person name="Ichikawa N."/>
        </authorList>
    </citation>
    <scope>NUCLEOTIDE SEQUENCE [LARGE SCALE GENOMIC DNA]</scope>
    <source>
        <strain evidence="2 3">NBRC 15516</strain>
    </source>
</reference>
<dbReference type="PROSITE" id="PS01054">
    <property type="entry name" value="TRANSALDOLASE_1"/>
    <property type="match status" value="1"/>
</dbReference>
<organism evidence="2 3">
    <name type="scientific">Cellulosimicrobium cellulans</name>
    <name type="common">Arthrobacter luteus</name>
    <dbReference type="NCBI Taxonomy" id="1710"/>
    <lineage>
        <taxon>Bacteria</taxon>
        <taxon>Bacillati</taxon>
        <taxon>Actinomycetota</taxon>
        <taxon>Actinomycetes</taxon>
        <taxon>Micrococcales</taxon>
        <taxon>Promicromonosporaceae</taxon>
        <taxon>Cellulosimicrobium</taxon>
    </lineage>
</organism>
<dbReference type="AlphaFoldDB" id="A0A4Y4DTN3"/>
<dbReference type="PANTHER" id="PTHR10683:SF40">
    <property type="entry name" value="FRUCTOSE-6-PHOSPHATE ALDOLASE 1-RELATED"/>
    <property type="match status" value="1"/>
</dbReference>